<dbReference type="InterPro" id="IPR039261">
    <property type="entry name" value="FNR_nucleotide-bd"/>
</dbReference>
<keyword evidence="3" id="KW-1185">Reference proteome</keyword>
<dbReference type="GO" id="GO:0016491">
    <property type="term" value="F:oxidoreductase activity"/>
    <property type="evidence" value="ECO:0007669"/>
    <property type="project" value="InterPro"/>
</dbReference>
<dbReference type="KEGG" id="lyd:D7I47_00760"/>
<dbReference type="PROSITE" id="PS51384">
    <property type="entry name" value="FAD_FR"/>
    <property type="match status" value="1"/>
</dbReference>
<dbReference type="InterPro" id="IPR017927">
    <property type="entry name" value="FAD-bd_FR_type"/>
</dbReference>
<name>A0A387B3P1_9MICO</name>
<sequence length="360" mass="37961">MTAARSHPPVTASAALASYPRAALRPLFFRTRWPRATAHDRALLDYQLALPRILRRRPVRFVVREVRVVSAHGEGGIRELTLEAEARAVPGDMLYLGWRNAPDAVAAVLPAGAADAVLPYWTTPAPGVPSRRARATSAELAATVLDLADALAAQFPELPRAAPRMVPRVFTLSGVRSLGGGRQELRVLVSHHAAWPSRAAAHLHRVVPGEALAGWVLPHPHRLPPLHGALGDGVAVVTGSGIAGVLAALRSGVAGRPWLVWGLRGEPAPWLRAELDGYAAAGAIRRLDVVDSRAASGLRRVTDVLASASDAVAADLASGAWLYVSGHAAMADPVRAAVTAAAGPDTVERLQATLRYVEST</sequence>
<dbReference type="RefSeq" id="WP_120761278.1">
    <property type="nucleotide sequence ID" value="NZ_CP032630.1"/>
</dbReference>
<evidence type="ECO:0000259" key="1">
    <source>
        <dbReference type="PROSITE" id="PS51384"/>
    </source>
</evidence>
<protein>
    <recommendedName>
        <fullName evidence="1">FAD-binding FR-type domain-containing protein</fullName>
    </recommendedName>
</protein>
<organism evidence="2 3">
    <name type="scientific">Protaetiibacter intestinalis</name>
    <dbReference type="NCBI Taxonomy" id="2419774"/>
    <lineage>
        <taxon>Bacteria</taxon>
        <taxon>Bacillati</taxon>
        <taxon>Actinomycetota</taxon>
        <taxon>Actinomycetes</taxon>
        <taxon>Micrococcales</taxon>
        <taxon>Microbacteriaceae</taxon>
        <taxon>Protaetiibacter</taxon>
    </lineage>
</organism>
<dbReference type="EMBL" id="CP032630">
    <property type="protein sequence ID" value="AYF96927.1"/>
    <property type="molecule type" value="Genomic_DNA"/>
</dbReference>
<dbReference type="Proteomes" id="UP000278886">
    <property type="component" value="Chromosome"/>
</dbReference>
<dbReference type="OrthoDB" id="9892957at2"/>
<reference evidence="3" key="1">
    <citation type="submission" date="2018-09" db="EMBL/GenBank/DDBJ databases">
        <title>Genome sequencing of strain 2DFWR-13.</title>
        <authorList>
            <person name="Heo J."/>
            <person name="Kim S.-J."/>
            <person name="Kwon S.-W."/>
        </authorList>
    </citation>
    <scope>NUCLEOTIDE SEQUENCE [LARGE SCALE GENOMIC DNA]</scope>
    <source>
        <strain evidence="3">2DFWR-13</strain>
    </source>
</reference>
<accession>A0A387B3P1</accession>
<evidence type="ECO:0000313" key="2">
    <source>
        <dbReference type="EMBL" id="AYF96927.1"/>
    </source>
</evidence>
<gene>
    <name evidence="2" type="ORF">D7I47_00760</name>
</gene>
<feature type="domain" description="FAD-binding FR-type" evidence="1">
    <location>
        <begin position="56"/>
        <end position="225"/>
    </location>
</feature>
<evidence type="ECO:0000313" key="3">
    <source>
        <dbReference type="Proteomes" id="UP000278886"/>
    </source>
</evidence>
<dbReference type="AlphaFoldDB" id="A0A387B3P1"/>
<dbReference type="SUPFAM" id="SSF52343">
    <property type="entry name" value="Ferredoxin reductase-like, C-terminal NADP-linked domain"/>
    <property type="match status" value="1"/>
</dbReference>
<dbReference type="Gene3D" id="3.40.50.80">
    <property type="entry name" value="Nucleotide-binding domain of ferredoxin-NADP reductase (FNR) module"/>
    <property type="match status" value="1"/>
</dbReference>
<proteinExistence type="predicted"/>